<dbReference type="Pfam" id="PF00627">
    <property type="entry name" value="UBA"/>
    <property type="match status" value="1"/>
</dbReference>
<accession>A0A485LLA8</accession>
<evidence type="ECO:0000256" key="4">
    <source>
        <dbReference type="ARBA" id="ARBA00023136"/>
    </source>
</evidence>
<dbReference type="PROSITE" id="PS50030">
    <property type="entry name" value="UBA"/>
    <property type="match status" value="1"/>
</dbReference>
<evidence type="ECO:0000313" key="9">
    <source>
        <dbReference type="Proteomes" id="UP000332933"/>
    </source>
</evidence>
<evidence type="ECO:0000259" key="6">
    <source>
        <dbReference type="PROSITE" id="PS50030"/>
    </source>
</evidence>
<dbReference type="SMART" id="SM00165">
    <property type="entry name" value="UBA"/>
    <property type="match status" value="1"/>
</dbReference>
<evidence type="ECO:0000313" key="7">
    <source>
        <dbReference type="EMBL" id="KAF0685170.1"/>
    </source>
</evidence>
<protein>
    <submittedName>
        <fullName evidence="8">Aste57867_22872 protein</fullName>
    </submittedName>
</protein>
<dbReference type="GO" id="GO:0016020">
    <property type="term" value="C:membrane"/>
    <property type="evidence" value="ECO:0007669"/>
    <property type="project" value="UniProtKB-SubCell"/>
</dbReference>
<dbReference type="FunFam" id="1.10.8.10:FF:000003">
    <property type="entry name" value="UV excision repair protein RAD23 homolog"/>
    <property type="match status" value="1"/>
</dbReference>
<dbReference type="OrthoDB" id="272778at2759"/>
<dbReference type="SUPFAM" id="SSF46934">
    <property type="entry name" value="UBA-like"/>
    <property type="match status" value="1"/>
</dbReference>
<evidence type="ECO:0000256" key="1">
    <source>
        <dbReference type="ARBA" id="ARBA00004141"/>
    </source>
</evidence>
<dbReference type="EMBL" id="VJMH01007216">
    <property type="protein sequence ID" value="KAF0685170.1"/>
    <property type="molecule type" value="Genomic_DNA"/>
</dbReference>
<feature type="transmembrane region" description="Helical" evidence="5">
    <location>
        <begin position="126"/>
        <end position="144"/>
    </location>
</feature>
<comment type="subcellular location">
    <subcellularLocation>
        <location evidence="1">Membrane</location>
        <topology evidence="1">Multi-pass membrane protein</topology>
    </subcellularLocation>
</comment>
<keyword evidence="9" id="KW-1185">Reference proteome</keyword>
<dbReference type="SUPFAM" id="SSF144091">
    <property type="entry name" value="Rhomboid-like"/>
    <property type="match status" value="1"/>
</dbReference>
<dbReference type="EMBL" id="CAADRA010007242">
    <property type="protein sequence ID" value="VFT99522.1"/>
    <property type="molecule type" value="Genomic_DNA"/>
</dbReference>
<sequence length="343" mass="37690">MTSERIPRHNVKPFIRQRENCPDNLIAEGLESPAQHGTMHPDLAGFYKAPVTYAYLCGTGMASTAALFMDMQHQMGLDMVKVTRHSQYWRLLTSHFAFDNGIAVALGMYVIFQFRVIERQFGSNKFGTLVILVLLASTALQISLKFPALAGPYTIHDLHGDAGNVPQLQPRLYSAMGVNISDKSSLYVLLCVICLRSYSTAFPFATGVLVGTLYQSKFLPLSKLRTPSFLAWFFELFHPIFMVVPASVLQQQRQRQLMEMQRRTAAAAGHPAAAGPAGQGFREQLIPGMGMGGMGMAHQRTPPLEAAIEQLTALGFERDQAIAALQASDNNVEAAANRLLNAT</sequence>
<dbReference type="Gene3D" id="1.20.1540.10">
    <property type="entry name" value="Rhomboid-like"/>
    <property type="match status" value="1"/>
</dbReference>
<feature type="transmembrane region" description="Helical" evidence="5">
    <location>
        <begin position="229"/>
        <end position="249"/>
    </location>
</feature>
<keyword evidence="3 5" id="KW-1133">Transmembrane helix</keyword>
<feature type="transmembrane region" description="Helical" evidence="5">
    <location>
        <begin position="186"/>
        <end position="209"/>
    </location>
</feature>
<dbReference type="InterPro" id="IPR009060">
    <property type="entry name" value="UBA-like_sf"/>
</dbReference>
<feature type="domain" description="UBA" evidence="6">
    <location>
        <begin position="302"/>
        <end position="342"/>
    </location>
</feature>
<dbReference type="InterPro" id="IPR035952">
    <property type="entry name" value="Rhomboid-like_sf"/>
</dbReference>
<feature type="transmembrane region" description="Helical" evidence="5">
    <location>
        <begin position="92"/>
        <end position="114"/>
    </location>
</feature>
<evidence type="ECO:0000256" key="5">
    <source>
        <dbReference type="SAM" id="Phobius"/>
    </source>
</evidence>
<proteinExistence type="predicted"/>
<evidence type="ECO:0000313" key="8">
    <source>
        <dbReference type="EMBL" id="VFT99522.1"/>
    </source>
</evidence>
<organism evidence="8 9">
    <name type="scientific">Aphanomyces stellatus</name>
    <dbReference type="NCBI Taxonomy" id="120398"/>
    <lineage>
        <taxon>Eukaryota</taxon>
        <taxon>Sar</taxon>
        <taxon>Stramenopiles</taxon>
        <taxon>Oomycota</taxon>
        <taxon>Saprolegniomycetes</taxon>
        <taxon>Saprolegniales</taxon>
        <taxon>Verrucalvaceae</taxon>
        <taxon>Aphanomyces</taxon>
    </lineage>
</organism>
<evidence type="ECO:0000256" key="2">
    <source>
        <dbReference type="ARBA" id="ARBA00022692"/>
    </source>
</evidence>
<name>A0A485LLA8_9STRA</name>
<evidence type="ECO:0000256" key="3">
    <source>
        <dbReference type="ARBA" id="ARBA00022989"/>
    </source>
</evidence>
<keyword evidence="4 5" id="KW-0472">Membrane</keyword>
<dbReference type="Proteomes" id="UP000332933">
    <property type="component" value="Unassembled WGS sequence"/>
</dbReference>
<feature type="transmembrane region" description="Helical" evidence="5">
    <location>
        <begin position="53"/>
        <end position="71"/>
    </location>
</feature>
<gene>
    <name evidence="8" type="primary">Aste57867_22872</name>
    <name evidence="7" type="ORF">As57867_022801</name>
    <name evidence="8" type="ORF">ASTE57867_22872</name>
</gene>
<dbReference type="AlphaFoldDB" id="A0A485LLA8"/>
<keyword evidence="2 5" id="KW-0812">Transmembrane</keyword>
<reference evidence="8 9" key="1">
    <citation type="submission" date="2019-03" db="EMBL/GenBank/DDBJ databases">
        <authorList>
            <person name="Gaulin E."/>
            <person name="Dumas B."/>
        </authorList>
    </citation>
    <scope>NUCLEOTIDE SEQUENCE [LARGE SCALE GENOMIC DNA]</scope>
    <source>
        <strain evidence="8">CBS 568.67</strain>
    </source>
</reference>
<dbReference type="InterPro" id="IPR015940">
    <property type="entry name" value="UBA"/>
</dbReference>
<dbReference type="Gene3D" id="1.10.8.10">
    <property type="entry name" value="DNA helicase RuvA subunit, C-terminal domain"/>
    <property type="match status" value="1"/>
</dbReference>
<reference evidence="7" key="2">
    <citation type="submission" date="2019-06" db="EMBL/GenBank/DDBJ databases">
        <title>Genomics analysis of Aphanomyces spp. identifies a new class of oomycete effector associated with host adaptation.</title>
        <authorList>
            <person name="Gaulin E."/>
        </authorList>
    </citation>
    <scope>NUCLEOTIDE SEQUENCE</scope>
    <source>
        <strain evidence="7">CBS 578.67</strain>
    </source>
</reference>